<reference evidence="1 2" key="1">
    <citation type="journal article" date="2015" name="Genome Announc.">
        <title>Expanding the biotechnology potential of lactobacilli through comparative genomics of 213 strains and associated genera.</title>
        <authorList>
            <person name="Sun Z."/>
            <person name="Harris H.M."/>
            <person name="McCann A."/>
            <person name="Guo C."/>
            <person name="Argimon S."/>
            <person name="Zhang W."/>
            <person name="Yang X."/>
            <person name="Jeffery I.B."/>
            <person name="Cooney J.C."/>
            <person name="Kagawa T.F."/>
            <person name="Liu W."/>
            <person name="Song Y."/>
            <person name="Salvetti E."/>
            <person name="Wrobel A."/>
            <person name="Rasinkangas P."/>
            <person name="Parkhill J."/>
            <person name="Rea M.C."/>
            <person name="O'Sullivan O."/>
            <person name="Ritari J."/>
            <person name="Douillard F.P."/>
            <person name="Paul Ross R."/>
            <person name="Yang R."/>
            <person name="Briner A.E."/>
            <person name="Felis G.E."/>
            <person name="de Vos W.M."/>
            <person name="Barrangou R."/>
            <person name="Klaenhammer T.R."/>
            <person name="Caufield P.W."/>
            <person name="Cui Y."/>
            <person name="Zhang H."/>
            <person name="O'Toole P.W."/>
        </authorList>
    </citation>
    <scope>NUCLEOTIDE SEQUENCE [LARGE SCALE GENOMIC DNA]</scope>
    <source>
        <strain evidence="1 2">DSM 22408</strain>
    </source>
</reference>
<evidence type="ECO:0008006" key="3">
    <source>
        <dbReference type="Google" id="ProtNLM"/>
    </source>
</evidence>
<keyword evidence="2" id="KW-1185">Reference proteome</keyword>
<name>A0A0R2KMG7_9LACO</name>
<dbReference type="STRING" id="1122146.IV53_GL000610"/>
<dbReference type="OrthoDB" id="2248290at2"/>
<organism evidence="1 2">
    <name type="scientific">Ligilactobacillus ceti DSM 22408</name>
    <dbReference type="NCBI Taxonomy" id="1122146"/>
    <lineage>
        <taxon>Bacteria</taxon>
        <taxon>Bacillati</taxon>
        <taxon>Bacillota</taxon>
        <taxon>Bacilli</taxon>
        <taxon>Lactobacillales</taxon>
        <taxon>Lactobacillaceae</taxon>
        <taxon>Ligilactobacillus</taxon>
    </lineage>
</organism>
<dbReference type="Proteomes" id="UP000051500">
    <property type="component" value="Unassembled WGS sequence"/>
</dbReference>
<evidence type="ECO:0000313" key="1">
    <source>
        <dbReference type="EMBL" id="KRN88645.1"/>
    </source>
</evidence>
<proteinExistence type="predicted"/>
<protein>
    <recommendedName>
        <fullName evidence="3">Exonuclease SbcC</fullName>
    </recommendedName>
</protein>
<accession>A0A0R2KMG7</accession>
<dbReference type="AlphaFoldDB" id="A0A0R2KMG7"/>
<sequence>MDSEQIKLADHQQATTILANSITDKIQYLQTLDQAIQKQDDRMVYQLINTKRYQTEVLQKEDVTEIVEHEQLVQDVNLEISEFLSEKLIKYINEIYPFFYFEKVATGQYQFYFGNWWGRRLFGELDVLNVAFKFNEDEFYKLSRAFSLEAEKTRFNSQRIHELSLQNEELQALIDNQGHRDAKKAELRARLKEMAQEKVMPWESNKHKEAKQNLIDEIAYLASIDERTNSAYQQIRQNEKRILELSKEDTLLGYEKQSIVAKFGDFANFQAANERLYRDYIANLIATKG</sequence>
<dbReference type="PATRIC" id="fig|1122146.4.peg.626"/>
<comment type="caution">
    <text evidence="1">The sequence shown here is derived from an EMBL/GenBank/DDBJ whole genome shotgun (WGS) entry which is preliminary data.</text>
</comment>
<gene>
    <name evidence="1" type="ORF">IV53_GL000610</name>
</gene>
<dbReference type="RefSeq" id="WP_027107049.1">
    <property type="nucleotide sequence ID" value="NZ_JQBZ01000025.1"/>
</dbReference>
<dbReference type="eggNOG" id="ENOG5031R7P">
    <property type="taxonomic scope" value="Bacteria"/>
</dbReference>
<dbReference type="EMBL" id="JQBZ01000025">
    <property type="protein sequence ID" value="KRN88645.1"/>
    <property type="molecule type" value="Genomic_DNA"/>
</dbReference>
<evidence type="ECO:0000313" key="2">
    <source>
        <dbReference type="Proteomes" id="UP000051500"/>
    </source>
</evidence>